<reference evidence="1" key="1">
    <citation type="journal article" date="2014" name="Nat. Commun.">
        <title>The tobacco genome sequence and its comparison with those of tomato and potato.</title>
        <authorList>
            <person name="Sierro N."/>
            <person name="Battey J.N."/>
            <person name="Ouadi S."/>
            <person name="Bakaher N."/>
            <person name="Bovet L."/>
            <person name="Willig A."/>
            <person name="Goepfert S."/>
            <person name="Peitsch M.C."/>
            <person name="Ivanov N.V."/>
        </authorList>
    </citation>
    <scope>NUCLEOTIDE SEQUENCE [LARGE SCALE GENOMIC DNA]</scope>
</reference>
<dbReference type="Proteomes" id="UP000790787">
    <property type="component" value="Chromosome 8"/>
</dbReference>
<gene>
    <name evidence="2" type="primary">LOC107773442</name>
</gene>
<evidence type="ECO:0000313" key="1">
    <source>
        <dbReference type="Proteomes" id="UP000790787"/>
    </source>
</evidence>
<organism evidence="1 2">
    <name type="scientific">Nicotiana tabacum</name>
    <name type="common">Common tobacco</name>
    <dbReference type="NCBI Taxonomy" id="4097"/>
    <lineage>
        <taxon>Eukaryota</taxon>
        <taxon>Viridiplantae</taxon>
        <taxon>Streptophyta</taxon>
        <taxon>Embryophyta</taxon>
        <taxon>Tracheophyta</taxon>
        <taxon>Spermatophyta</taxon>
        <taxon>Magnoliopsida</taxon>
        <taxon>eudicotyledons</taxon>
        <taxon>Gunneridae</taxon>
        <taxon>Pentapetalae</taxon>
        <taxon>asterids</taxon>
        <taxon>lamiids</taxon>
        <taxon>Solanales</taxon>
        <taxon>Solanaceae</taxon>
        <taxon>Nicotianoideae</taxon>
        <taxon>Nicotianeae</taxon>
        <taxon>Nicotiana</taxon>
    </lineage>
</organism>
<proteinExistence type="predicted"/>
<name>A0AC58RW32_TOBAC</name>
<accession>A0AC58RW32</accession>
<evidence type="ECO:0000313" key="2">
    <source>
        <dbReference type="RefSeq" id="XP_075076933.1"/>
    </source>
</evidence>
<protein>
    <submittedName>
        <fullName evidence="2">GDSL esterase/lipase At2g24560-like</fullName>
    </submittedName>
</protein>
<reference evidence="2" key="2">
    <citation type="submission" date="2025-08" db="UniProtKB">
        <authorList>
            <consortium name="RefSeq"/>
        </authorList>
    </citation>
    <scope>IDENTIFICATION</scope>
    <source>
        <tissue evidence="2">Leaf</tissue>
    </source>
</reference>
<sequence length="359" mass="40128">MALQTFLFFFFALFFCNIIITNQTVMPNFTSILIFGDSTMDTGNNNYILTLVKANHLPYGKDYPNNIPTGRFSNGKLVPDMLAFLLNLKQNGVPPYLQPNLSTNELCTGINFASAGSGYDELTSTITSTIPISKQLEYFEEYLEKIKGVVGETKAEKIVKGALVIISCGTNDLVFNFYDIPTRRLQFSTVSKYQDFLLEKLQSFVKELYDLGCRMIVLNGLPPIGCLPVQMTTKSPLLRTCIENENSDAQLYNQKLKELLPQLQAQLPGSTILYADTYNPLLDLINNPQQYGFEETKRGCCGSGLLEAGPLCTSLSPVCSNTSQYVFFDSIHPTEATYYKLTEYLVKDFLSQISSSRSP</sequence>
<dbReference type="RefSeq" id="XP_075076933.1">
    <property type="nucleotide sequence ID" value="XM_075220832.1"/>
</dbReference>
<keyword evidence="1" id="KW-1185">Reference proteome</keyword>